<organism evidence="15 17">
    <name type="scientific">Lactobacillus gasseri</name>
    <dbReference type="NCBI Taxonomy" id="1596"/>
    <lineage>
        <taxon>Bacteria</taxon>
        <taxon>Bacillati</taxon>
        <taxon>Bacillota</taxon>
        <taxon>Bacilli</taxon>
        <taxon>Lactobacillales</taxon>
        <taxon>Lactobacillaceae</taxon>
        <taxon>Lactobacillus</taxon>
    </lineage>
</organism>
<sequence>MLYKQIEQNKRNTWIILGLYTALLLILSIFLGMIFTKYVGIGFFIIGLIYIAHVYFDATQHLMKVTNAVEITKESDPEIYELVEELCLAGGLPVPKIYITPDSDPNAFATGRDPEHASLALTQGLLSMMNKKEVQGVIGHELSHIRNYDTRITVLASALTSLITITGIGIVLFGWGVLTSESKGWLGLIIKFFAMFLIIVGGIISIIGIPLAKLLFLLVSRQREYLADIGSVDLTREPSGLISALSKLEKMEESESTPEINSQDLALEHLYFNLPHPGNWIDRLFSDHPPLDKRIERLKNSDKIE</sequence>
<dbReference type="EMBL" id="CP021427">
    <property type="protein sequence ID" value="ART98959.1"/>
    <property type="molecule type" value="Genomic_DNA"/>
</dbReference>
<evidence type="ECO:0000313" key="14">
    <source>
        <dbReference type="EMBL" id="ART98959.1"/>
    </source>
</evidence>
<evidence type="ECO:0000256" key="7">
    <source>
        <dbReference type="ARBA" id="ARBA00022801"/>
    </source>
</evidence>
<gene>
    <name evidence="12" type="primary">htpX</name>
    <name evidence="14" type="ORF">CCE30_08655</name>
    <name evidence="15" type="ORF">J3E67_001145</name>
</gene>
<dbReference type="Gene3D" id="3.30.2010.10">
    <property type="entry name" value="Metalloproteases ('zincins'), catalytic domain"/>
    <property type="match status" value="1"/>
</dbReference>
<dbReference type="Proteomes" id="UP000195798">
    <property type="component" value="Chromosome"/>
</dbReference>
<evidence type="ECO:0000313" key="16">
    <source>
        <dbReference type="Proteomes" id="UP000195798"/>
    </source>
</evidence>
<keyword evidence="5 12" id="KW-0812">Transmembrane</keyword>
<dbReference type="HAMAP" id="MF_00188">
    <property type="entry name" value="Pept_M48_protease_HtpX"/>
    <property type="match status" value="1"/>
</dbReference>
<accession>A0A1Y0E6D3</accession>
<evidence type="ECO:0000256" key="11">
    <source>
        <dbReference type="ARBA" id="ARBA00023136"/>
    </source>
</evidence>
<proteinExistence type="inferred from homology"/>
<evidence type="ECO:0000256" key="1">
    <source>
        <dbReference type="ARBA" id="ARBA00004651"/>
    </source>
</evidence>
<feature type="binding site" evidence="12">
    <location>
        <position position="224"/>
    </location>
    <ligand>
        <name>Zn(2+)</name>
        <dbReference type="ChEBI" id="CHEBI:29105"/>
        <note>catalytic</note>
    </ligand>
</feature>
<dbReference type="Pfam" id="PF01435">
    <property type="entry name" value="Peptidase_M48"/>
    <property type="match status" value="1"/>
</dbReference>
<evidence type="ECO:0000256" key="8">
    <source>
        <dbReference type="ARBA" id="ARBA00022833"/>
    </source>
</evidence>
<feature type="transmembrane region" description="Helical" evidence="12">
    <location>
        <begin position="38"/>
        <end position="56"/>
    </location>
</feature>
<dbReference type="PANTHER" id="PTHR43221:SF1">
    <property type="entry name" value="PROTEASE HTPX"/>
    <property type="match status" value="1"/>
</dbReference>
<feature type="binding site" evidence="12">
    <location>
        <position position="144"/>
    </location>
    <ligand>
        <name>Zn(2+)</name>
        <dbReference type="ChEBI" id="CHEBI:29105"/>
        <note>catalytic</note>
    </ligand>
</feature>
<dbReference type="AlphaFoldDB" id="A0A1Y0E6D3"/>
<feature type="transmembrane region" description="Helical" evidence="12">
    <location>
        <begin position="12"/>
        <end position="32"/>
    </location>
</feature>
<dbReference type="InterPro" id="IPR022919">
    <property type="entry name" value="Pept_M48_protease_HtpX"/>
</dbReference>
<dbReference type="CDD" id="cd07340">
    <property type="entry name" value="M48B_Htpx_like"/>
    <property type="match status" value="1"/>
</dbReference>
<dbReference type="GO" id="GO:0006508">
    <property type="term" value="P:proteolysis"/>
    <property type="evidence" value="ECO:0007669"/>
    <property type="project" value="UniProtKB-KW"/>
</dbReference>
<keyword evidence="3 12" id="KW-1003">Cell membrane</keyword>
<dbReference type="PANTHER" id="PTHR43221">
    <property type="entry name" value="PROTEASE HTPX"/>
    <property type="match status" value="1"/>
</dbReference>
<comment type="subcellular location">
    <subcellularLocation>
        <location evidence="1 12">Cell membrane</location>
        <topology evidence="1 12">Multi-pass membrane protein</topology>
    </subcellularLocation>
</comment>
<evidence type="ECO:0000256" key="5">
    <source>
        <dbReference type="ARBA" id="ARBA00022692"/>
    </source>
</evidence>
<protein>
    <recommendedName>
        <fullName evidence="12">Protease HtpX homolog</fullName>
        <ecNumber evidence="12">3.4.24.-</ecNumber>
    </recommendedName>
</protein>
<dbReference type="EC" id="3.4.24.-" evidence="12"/>
<evidence type="ECO:0000256" key="2">
    <source>
        <dbReference type="ARBA" id="ARBA00009779"/>
    </source>
</evidence>
<feature type="domain" description="Peptidase M48" evidence="13">
    <location>
        <begin position="76"/>
        <end position="300"/>
    </location>
</feature>
<dbReference type="OrthoDB" id="15218at2"/>
<feature type="transmembrane region" description="Helical" evidence="12">
    <location>
        <begin position="152"/>
        <end position="176"/>
    </location>
</feature>
<dbReference type="RefSeq" id="WP_020807049.1">
    <property type="nucleotide sequence ID" value="NZ_CABHMU010000001.1"/>
</dbReference>
<evidence type="ECO:0000313" key="15">
    <source>
        <dbReference type="EMBL" id="QTD66776.1"/>
    </source>
</evidence>
<dbReference type="GO" id="GO:0008270">
    <property type="term" value="F:zinc ion binding"/>
    <property type="evidence" value="ECO:0007669"/>
    <property type="project" value="UniProtKB-UniRule"/>
</dbReference>
<comment type="cofactor">
    <cofactor evidence="12">
        <name>Zn(2+)</name>
        <dbReference type="ChEBI" id="CHEBI:29105"/>
    </cofactor>
    <text evidence="12">Binds 1 zinc ion per subunit.</text>
</comment>
<keyword evidence="11 12" id="KW-0472">Membrane</keyword>
<keyword evidence="9 12" id="KW-1133">Transmembrane helix</keyword>
<evidence type="ECO:0000256" key="9">
    <source>
        <dbReference type="ARBA" id="ARBA00022989"/>
    </source>
</evidence>
<name>A0A1Y0E6D3_LACGS</name>
<dbReference type="InterPro" id="IPR001915">
    <property type="entry name" value="Peptidase_M48"/>
</dbReference>
<dbReference type="GO" id="GO:0004222">
    <property type="term" value="F:metalloendopeptidase activity"/>
    <property type="evidence" value="ECO:0007669"/>
    <property type="project" value="UniProtKB-UniRule"/>
</dbReference>
<keyword evidence="6 12" id="KW-0479">Metal-binding</keyword>
<comment type="similarity">
    <text evidence="2 12">Belongs to the peptidase M48B family.</text>
</comment>
<keyword evidence="7 12" id="KW-0378">Hydrolase</keyword>
<reference evidence="14 16" key="1">
    <citation type="submission" date="2017-05" db="EMBL/GenBank/DDBJ databases">
        <authorList>
            <person name="Oh N.-S."/>
        </authorList>
    </citation>
    <scope>NUCLEOTIDE SEQUENCE [LARGE SCALE GENOMIC DNA]</scope>
    <source>
        <strain evidence="14 16">4M13</strain>
    </source>
</reference>
<dbReference type="GO" id="GO:0005886">
    <property type="term" value="C:plasma membrane"/>
    <property type="evidence" value="ECO:0007669"/>
    <property type="project" value="UniProtKB-SubCell"/>
</dbReference>
<evidence type="ECO:0000256" key="3">
    <source>
        <dbReference type="ARBA" id="ARBA00022475"/>
    </source>
</evidence>
<evidence type="ECO:0000313" key="17">
    <source>
        <dbReference type="Proteomes" id="UP000663932"/>
    </source>
</evidence>
<evidence type="ECO:0000256" key="6">
    <source>
        <dbReference type="ARBA" id="ARBA00022723"/>
    </source>
</evidence>
<keyword evidence="4 12" id="KW-0645">Protease</keyword>
<keyword evidence="8 12" id="KW-0862">Zinc</keyword>
<reference evidence="15" key="2">
    <citation type="submission" date="2021-03" db="EMBL/GenBank/DDBJ databases">
        <title>Whole genome sequence of Lactobacillus gasseri HL75.</title>
        <authorList>
            <person name="Kim J.-M."/>
            <person name="Chung S.H."/>
            <person name="Kim J.-S."/>
        </authorList>
    </citation>
    <scope>NUCLEOTIDE SEQUENCE</scope>
    <source>
        <strain evidence="15">HL75</strain>
    </source>
</reference>
<evidence type="ECO:0000259" key="13">
    <source>
        <dbReference type="Pfam" id="PF01435"/>
    </source>
</evidence>
<feature type="transmembrane region" description="Helical" evidence="12">
    <location>
        <begin position="188"/>
        <end position="216"/>
    </location>
</feature>
<dbReference type="EMBL" id="CP071801">
    <property type="protein sequence ID" value="QTD66776.1"/>
    <property type="molecule type" value="Genomic_DNA"/>
</dbReference>
<dbReference type="InterPro" id="IPR050083">
    <property type="entry name" value="HtpX_protease"/>
</dbReference>
<dbReference type="Proteomes" id="UP000663932">
    <property type="component" value="Chromosome"/>
</dbReference>
<evidence type="ECO:0000256" key="12">
    <source>
        <dbReference type="HAMAP-Rule" id="MF_00188"/>
    </source>
</evidence>
<feature type="binding site" evidence="12">
    <location>
        <position position="140"/>
    </location>
    <ligand>
        <name>Zn(2+)</name>
        <dbReference type="ChEBI" id="CHEBI:29105"/>
        <note>catalytic</note>
    </ligand>
</feature>
<feature type="active site" evidence="12">
    <location>
        <position position="141"/>
    </location>
</feature>
<evidence type="ECO:0000256" key="4">
    <source>
        <dbReference type="ARBA" id="ARBA00022670"/>
    </source>
</evidence>
<evidence type="ECO:0000256" key="10">
    <source>
        <dbReference type="ARBA" id="ARBA00023049"/>
    </source>
</evidence>
<keyword evidence="10 12" id="KW-0482">Metalloprotease</keyword>